<dbReference type="EMBL" id="MEWZ01000030">
    <property type="protein sequence ID" value="OGC86156.1"/>
    <property type="molecule type" value="Genomic_DNA"/>
</dbReference>
<comment type="caution">
    <text evidence="2">The sequence shown here is derived from an EMBL/GenBank/DDBJ whole genome shotgun (WGS) entry which is preliminary data.</text>
</comment>
<evidence type="ECO:0000313" key="2">
    <source>
        <dbReference type="EMBL" id="OGC86156.1"/>
    </source>
</evidence>
<proteinExistence type="predicted"/>
<organism evidence="2 3">
    <name type="scientific">Candidatus Adlerbacteria bacterium RIFCSPLOWO2_01_FULL_54_21b</name>
    <dbReference type="NCBI Taxonomy" id="1797245"/>
    <lineage>
        <taxon>Bacteria</taxon>
        <taxon>Candidatus Adleribacteriota</taxon>
    </lineage>
</organism>
<accession>A0A1F4XX93</accession>
<dbReference type="AlphaFoldDB" id="A0A1F4XX93"/>
<feature type="transmembrane region" description="Helical" evidence="1">
    <location>
        <begin position="36"/>
        <end position="56"/>
    </location>
</feature>
<protein>
    <submittedName>
        <fullName evidence="2">Uncharacterized protein</fullName>
    </submittedName>
</protein>
<evidence type="ECO:0000256" key="1">
    <source>
        <dbReference type="SAM" id="Phobius"/>
    </source>
</evidence>
<feature type="transmembrane region" description="Helical" evidence="1">
    <location>
        <begin position="68"/>
        <end position="88"/>
    </location>
</feature>
<sequence>MWRLIISLAAGFSIAELLLLWLLFFSFWFVDYQQRFFLVSIPIVALILLNIVWLVLNKRIISQTGHAIFAIAVVTSGALATYSLHWFYSQF</sequence>
<gene>
    <name evidence="2" type="ORF">A2949_00130</name>
</gene>
<dbReference type="Proteomes" id="UP000178585">
    <property type="component" value="Unassembled WGS sequence"/>
</dbReference>
<evidence type="ECO:0000313" key="3">
    <source>
        <dbReference type="Proteomes" id="UP000178585"/>
    </source>
</evidence>
<keyword evidence="1" id="KW-0472">Membrane</keyword>
<keyword evidence="1" id="KW-1133">Transmembrane helix</keyword>
<keyword evidence="1" id="KW-0812">Transmembrane</keyword>
<feature type="transmembrane region" description="Helical" evidence="1">
    <location>
        <begin position="7"/>
        <end position="30"/>
    </location>
</feature>
<reference evidence="2 3" key="1">
    <citation type="journal article" date="2016" name="Nat. Commun.">
        <title>Thousands of microbial genomes shed light on interconnected biogeochemical processes in an aquifer system.</title>
        <authorList>
            <person name="Anantharaman K."/>
            <person name="Brown C.T."/>
            <person name="Hug L.A."/>
            <person name="Sharon I."/>
            <person name="Castelle C.J."/>
            <person name="Probst A.J."/>
            <person name="Thomas B.C."/>
            <person name="Singh A."/>
            <person name="Wilkins M.J."/>
            <person name="Karaoz U."/>
            <person name="Brodie E.L."/>
            <person name="Williams K.H."/>
            <person name="Hubbard S.S."/>
            <person name="Banfield J.F."/>
        </authorList>
    </citation>
    <scope>NUCLEOTIDE SEQUENCE [LARGE SCALE GENOMIC DNA]</scope>
</reference>
<name>A0A1F4XX93_9BACT</name>